<reference evidence="2 3" key="1">
    <citation type="submission" date="2024-03" db="EMBL/GenBank/DDBJ databases">
        <authorList>
            <person name="Jo J.-H."/>
        </authorList>
    </citation>
    <scope>NUCLEOTIDE SEQUENCE [LARGE SCALE GENOMIC DNA]</scope>
    <source>
        <strain evidence="2 3">AS3R-12</strain>
    </source>
</reference>
<keyword evidence="3" id="KW-1185">Reference proteome</keyword>
<dbReference type="SUPFAM" id="SSF46785">
    <property type="entry name" value="Winged helix' DNA-binding domain"/>
    <property type="match status" value="1"/>
</dbReference>
<dbReference type="InterPro" id="IPR036388">
    <property type="entry name" value="WH-like_DNA-bd_sf"/>
</dbReference>
<evidence type="ECO:0000313" key="2">
    <source>
        <dbReference type="EMBL" id="MEJ6008868.1"/>
    </source>
</evidence>
<feature type="domain" description="HTH marR-type" evidence="1">
    <location>
        <begin position="40"/>
        <end position="138"/>
    </location>
</feature>
<evidence type="ECO:0000313" key="3">
    <source>
        <dbReference type="Proteomes" id="UP001379235"/>
    </source>
</evidence>
<protein>
    <submittedName>
        <fullName evidence="2">MarR family transcriptional regulator</fullName>
    </submittedName>
</protein>
<dbReference type="InterPro" id="IPR036390">
    <property type="entry name" value="WH_DNA-bd_sf"/>
</dbReference>
<dbReference type="Gene3D" id="1.10.10.10">
    <property type="entry name" value="Winged helix-like DNA-binding domain superfamily/Winged helix DNA-binding domain"/>
    <property type="match status" value="1"/>
</dbReference>
<name>A0ABU8S4H9_9SPHN</name>
<dbReference type="SMART" id="SM00347">
    <property type="entry name" value="HTH_MARR"/>
    <property type="match status" value="1"/>
</dbReference>
<evidence type="ECO:0000259" key="1">
    <source>
        <dbReference type="SMART" id="SM00347"/>
    </source>
</evidence>
<gene>
    <name evidence="2" type="ORF">WG900_02930</name>
</gene>
<sequence length="150" mass="16285">MARPQNRNQNTPAVSDDPLAHLPGYALRRAANAMMAELGGLLDSIDLRISEASILLLIDGRDDMTSSAIGSVLDIRSANMVPLLNRLSSAGLIDKVRIDGKSMAIVLSDKGREKAAEVRAVTDKFESDLLRRIPAAHRPHLVPALNALWR</sequence>
<dbReference type="RefSeq" id="WP_339964540.1">
    <property type="nucleotide sequence ID" value="NZ_JBBHJY010000001.1"/>
</dbReference>
<comment type="caution">
    <text evidence="2">The sequence shown here is derived from an EMBL/GenBank/DDBJ whole genome shotgun (WGS) entry which is preliminary data.</text>
</comment>
<accession>A0ABU8S4H9</accession>
<dbReference type="EMBL" id="JBBHJY010000001">
    <property type="protein sequence ID" value="MEJ6008868.1"/>
    <property type="molecule type" value="Genomic_DNA"/>
</dbReference>
<proteinExistence type="predicted"/>
<dbReference type="InterPro" id="IPR000835">
    <property type="entry name" value="HTH_MarR-typ"/>
</dbReference>
<dbReference type="Proteomes" id="UP001379235">
    <property type="component" value="Unassembled WGS sequence"/>
</dbReference>
<organism evidence="2 3">
    <name type="scientific">Novosphingobium aquae</name>
    <dbReference type="NCBI Taxonomy" id="3133435"/>
    <lineage>
        <taxon>Bacteria</taxon>
        <taxon>Pseudomonadati</taxon>
        <taxon>Pseudomonadota</taxon>
        <taxon>Alphaproteobacteria</taxon>
        <taxon>Sphingomonadales</taxon>
        <taxon>Sphingomonadaceae</taxon>
        <taxon>Novosphingobium</taxon>
    </lineage>
</organism>